<reference evidence="3" key="1">
    <citation type="journal article" date="2019" name="Int. J. Syst. Evol. Microbiol.">
        <title>The Global Catalogue of Microorganisms (GCM) 10K type strain sequencing project: providing services to taxonomists for standard genome sequencing and annotation.</title>
        <authorList>
            <consortium name="The Broad Institute Genomics Platform"/>
            <consortium name="The Broad Institute Genome Sequencing Center for Infectious Disease"/>
            <person name="Wu L."/>
            <person name="Ma J."/>
        </authorList>
    </citation>
    <scope>NUCLEOTIDE SEQUENCE [LARGE SCALE GENOMIC DNA]</scope>
    <source>
        <strain evidence="3">NBRC 108730</strain>
    </source>
</reference>
<gene>
    <name evidence="2" type="ORF">GCM10025868_20200</name>
</gene>
<dbReference type="EMBL" id="BSUZ01000001">
    <property type="protein sequence ID" value="GMA86770.1"/>
    <property type="molecule type" value="Genomic_DNA"/>
</dbReference>
<evidence type="ECO:0000256" key="1">
    <source>
        <dbReference type="SAM" id="MobiDB-lite"/>
    </source>
</evidence>
<feature type="region of interest" description="Disordered" evidence="1">
    <location>
        <begin position="1"/>
        <end position="219"/>
    </location>
</feature>
<feature type="compositionally biased region" description="Basic and acidic residues" evidence="1">
    <location>
        <begin position="41"/>
        <end position="55"/>
    </location>
</feature>
<feature type="compositionally biased region" description="Low complexity" evidence="1">
    <location>
        <begin position="208"/>
        <end position="219"/>
    </location>
</feature>
<feature type="compositionally biased region" description="Basic and acidic residues" evidence="1">
    <location>
        <begin position="104"/>
        <end position="116"/>
    </location>
</feature>
<evidence type="ECO:0000313" key="2">
    <source>
        <dbReference type="EMBL" id="GMA86770.1"/>
    </source>
</evidence>
<feature type="compositionally biased region" description="Basic and acidic residues" evidence="1">
    <location>
        <begin position="20"/>
        <end position="31"/>
    </location>
</feature>
<accession>A0ABQ6JIW7</accession>
<proteinExistence type="predicted"/>
<dbReference type="Proteomes" id="UP001157017">
    <property type="component" value="Unassembled WGS sequence"/>
</dbReference>
<protein>
    <submittedName>
        <fullName evidence="2">Uncharacterized protein</fullName>
    </submittedName>
</protein>
<sequence>MRDDDEGGGEAADAVEEGQPPDRRARRRDVDGVVLDGGGRGGHDDRGAVDGRGDGGRCVLPDRLGGGARRRAAAPDDREDGEGDDDRRRLAEQPGQADGGEPVRGGHRDGTDDEQRVGGVEQHVGAGAPEAVDADVDEVGGAGDQRAERHPAQAGGGAAGVARAEQAEGERREQQHPDDARPEQRVGADGRAQHVPAPVARVGRQARRTGSATASRARR</sequence>
<keyword evidence="3" id="KW-1185">Reference proteome</keyword>
<feature type="compositionally biased region" description="Basic and acidic residues" evidence="1">
    <location>
        <begin position="165"/>
        <end position="192"/>
    </location>
</feature>
<organism evidence="2 3">
    <name type="scientific">Angustibacter aerolatus</name>
    <dbReference type="NCBI Taxonomy" id="1162965"/>
    <lineage>
        <taxon>Bacteria</taxon>
        <taxon>Bacillati</taxon>
        <taxon>Actinomycetota</taxon>
        <taxon>Actinomycetes</taxon>
        <taxon>Kineosporiales</taxon>
        <taxon>Kineosporiaceae</taxon>
    </lineage>
</organism>
<evidence type="ECO:0000313" key="3">
    <source>
        <dbReference type="Proteomes" id="UP001157017"/>
    </source>
</evidence>
<comment type="caution">
    <text evidence="2">The sequence shown here is derived from an EMBL/GenBank/DDBJ whole genome shotgun (WGS) entry which is preliminary data.</text>
</comment>
<name>A0ABQ6JIW7_9ACTN</name>
<feature type="compositionally biased region" description="Acidic residues" evidence="1">
    <location>
        <begin position="1"/>
        <end position="16"/>
    </location>
</feature>